<dbReference type="Pfam" id="PF01520">
    <property type="entry name" value="Amidase_3"/>
    <property type="match status" value="1"/>
</dbReference>
<evidence type="ECO:0000313" key="5">
    <source>
        <dbReference type="Proteomes" id="UP000298653"/>
    </source>
</evidence>
<keyword evidence="5" id="KW-1185">Reference proteome</keyword>
<dbReference type="EC" id="3.5.1.28" evidence="4"/>
<dbReference type="SMART" id="SM00646">
    <property type="entry name" value="Ami_3"/>
    <property type="match status" value="1"/>
</dbReference>
<evidence type="ECO:0000256" key="2">
    <source>
        <dbReference type="SAM" id="MobiDB-lite"/>
    </source>
</evidence>
<name>A0A4P8IFV0_9FIRM</name>
<dbReference type="InterPro" id="IPR050695">
    <property type="entry name" value="N-acetylmuramoyl_amidase_3"/>
</dbReference>
<dbReference type="AlphaFoldDB" id="A0A4P8IFV0"/>
<proteinExistence type="predicted"/>
<dbReference type="GO" id="GO:0009253">
    <property type="term" value="P:peptidoglycan catabolic process"/>
    <property type="evidence" value="ECO:0007669"/>
    <property type="project" value="InterPro"/>
</dbReference>
<evidence type="ECO:0000259" key="3">
    <source>
        <dbReference type="SMART" id="SM00646"/>
    </source>
</evidence>
<dbReference type="KEGG" id="arf:AR1Y2_1329"/>
<gene>
    <name evidence="4" type="ORF">AR1Y2_1329</name>
</gene>
<dbReference type="SUPFAM" id="SSF53187">
    <property type="entry name" value="Zn-dependent exopeptidases"/>
    <property type="match status" value="1"/>
</dbReference>
<feature type="domain" description="MurNAc-LAA" evidence="3">
    <location>
        <begin position="128"/>
        <end position="247"/>
    </location>
</feature>
<protein>
    <submittedName>
        <fullName evidence="4">N-acetylmuramoyl-L-alanine amidase</fullName>
        <ecNumber evidence="4">3.5.1.28</ecNumber>
    </submittedName>
</protein>
<feature type="compositionally biased region" description="Basic and acidic residues" evidence="2">
    <location>
        <begin position="7"/>
        <end position="40"/>
    </location>
</feature>
<accession>A0A4P8IFV0</accession>
<keyword evidence="1 4" id="KW-0378">Hydrolase</keyword>
<reference evidence="4 5" key="1">
    <citation type="submission" date="2019-05" db="EMBL/GenBank/DDBJ databases">
        <title>Complete genome sequencing of Anaerostipes rhamnosivorans.</title>
        <authorList>
            <person name="Bui T.P.N."/>
            <person name="de Vos W.M."/>
        </authorList>
    </citation>
    <scope>NUCLEOTIDE SEQUENCE [LARGE SCALE GENOMIC DNA]</scope>
    <source>
        <strain evidence="4 5">1y2</strain>
    </source>
</reference>
<dbReference type="CDD" id="cd02696">
    <property type="entry name" value="MurNAc-LAA"/>
    <property type="match status" value="1"/>
</dbReference>
<evidence type="ECO:0000313" key="4">
    <source>
        <dbReference type="EMBL" id="QCP34783.1"/>
    </source>
</evidence>
<dbReference type="GO" id="GO:0008745">
    <property type="term" value="F:N-acetylmuramoyl-L-alanine amidase activity"/>
    <property type="evidence" value="ECO:0007669"/>
    <property type="project" value="UniProtKB-EC"/>
</dbReference>
<sequence>MILYFAGKEDGRDSSPADKRTIFSEETRQKAEQKSKEKVKAEKKKYVVVIDPGHQRKQDQSQEPIGPGAKEMKSKVSSGTSGIVSGLNEYELTLMVSKKLKKELVKRGYTVYLTRKRADVNISNAKRAKFAEKKGADIFIRIHANGSRDYAVRGALSMAPSNNNPYAARLAKQSQELSKSVLKEYCKATGMKNRGVTLTDQMSGINWAAMPVTILELGFLSNPKDDMSMKSERFQKKMAEGAANGIDRFVKK</sequence>
<organism evidence="4 5">
    <name type="scientific">Anaerostipes rhamnosivorans</name>
    <dbReference type="NCBI Taxonomy" id="1229621"/>
    <lineage>
        <taxon>Bacteria</taxon>
        <taxon>Bacillati</taxon>
        <taxon>Bacillota</taxon>
        <taxon>Clostridia</taxon>
        <taxon>Lachnospirales</taxon>
        <taxon>Lachnospiraceae</taxon>
        <taxon>Anaerostipes</taxon>
    </lineage>
</organism>
<evidence type="ECO:0000256" key="1">
    <source>
        <dbReference type="ARBA" id="ARBA00022801"/>
    </source>
</evidence>
<dbReference type="EMBL" id="CP040058">
    <property type="protein sequence ID" value="QCP34783.1"/>
    <property type="molecule type" value="Genomic_DNA"/>
</dbReference>
<dbReference type="Proteomes" id="UP000298653">
    <property type="component" value="Chromosome"/>
</dbReference>
<feature type="region of interest" description="Disordered" evidence="2">
    <location>
        <begin position="1"/>
        <end position="81"/>
    </location>
</feature>
<dbReference type="PANTHER" id="PTHR30404:SF0">
    <property type="entry name" value="N-ACETYLMURAMOYL-L-ALANINE AMIDASE AMIC"/>
    <property type="match status" value="1"/>
</dbReference>
<dbReference type="GO" id="GO:0030288">
    <property type="term" value="C:outer membrane-bounded periplasmic space"/>
    <property type="evidence" value="ECO:0007669"/>
    <property type="project" value="TreeGrafter"/>
</dbReference>
<dbReference type="PANTHER" id="PTHR30404">
    <property type="entry name" value="N-ACETYLMURAMOYL-L-ALANINE AMIDASE"/>
    <property type="match status" value="1"/>
</dbReference>
<dbReference type="InterPro" id="IPR002508">
    <property type="entry name" value="MurNAc-LAA_cat"/>
</dbReference>
<dbReference type="Gene3D" id="3.40.630.40">
    <property type="entry name" value="Zn-dependent exopeptidases"/>
    <property type="match status" value="1"/>
</dbReference>